<feature type="non-terminal residue" evidence="1">
    <location>
        <position position="1"/>
    </location>
</feature>
<comment type="caution">
    <text evidence="1">The sequence shown here is derived from an EMBL/GenBank/DDBJ whole genome shotgun (WGS) entry which is preliminary data.</text>
</comment>
<name>X0Y966_9ZZZZ</name>
<dbReference type="EMBL" id="BARS01054068">
    <property type="protein sequence ID" value="GAG45283.1"/>
    <property type="molecule type" value="Genomic_DNA"/>
</dbReference>
<reference evidence="1" key="1">
    <citation type="journal article" date="2014" name="Front. Microbiol.">
        <title>High frequency of phylogenetically diverse reductive dehalogenase-homologous genes in deep subseafloor sedimentary metagenomes.</title>
        <authorList>
            <person name="Kawai M."/>
            <person name="Futagami T."/>
            <person name="Toyoda A."/>
            <person name="Takaki Y."/>
            <person name="Nishi S."/>
            <person name="Hori S."/>
            <person name="Arai W."/>
            <person name="Tsubouchi T."/>
            <person name="Morono Y."/>
            <person name="Uchiyama I."/>
            <person name="Ito T."/>
            <person name="Fujiyama A."/>
            <person name="Inagaki F."/>
            <person name="Takami H."/>
        </authorList>
    </citation>
    <scope>NUCLEOTIDE SEQUENCE</scope>
    <source>
        <strain evidence="1">Expedition CK06-06</strain>
    </source>
</reference>
<evidence type="ECO:0000313" key="1">
    <source>
        <dbReference type="EMBL" id="GAG45283.1"/>
    </source>
</evidence>
<gene>
    <name evidence="1" type="ORF">S01H1_80116</name>
</gene>
<proteinExistence type="predicted"/>
<protein>
    <submittedName>
        <fullName evidence="1">Uncharacterized protein</fullName>
    </submittedName>
</protein>
<organism evidence="1">
    <name type="scientific">marine sediment metagenome</name>
    <dbReference type="NCBI Taxonomy" id="412755"/>
    <lineage>
        <taxon>unclassified sequences</taxon>
        <taxon>metagenomes</taxon>
        <taxon>ecological metagenomes</taxon>
    </lineage>
</organism>
<sequence>SAKISTTITVAAGFNGSAIFYMSAVPQADGAILGKGKSVSTISGRQDTVEHINAGPDSGNDIGWCADAHQMAR</sequence>
<accession>X0Y966</accession>
<dbReference type="AlphaFoldDB" id="X0Y966"/>